<proteinExistence type="inferred from homology"/>
<evidence type="ECO:0000256" key="9">
    <source>
        <dbReference type="ARBA" id="ARBA00023136"/>
    </source>
</evidence>
<dbReference type="Pfam" id="PF13855">
    <property type="entry name" value="LRR_8"/>
    <property type="match status" value="3"/>
</dbReference>
<protein>
    <submittedName>
        <fullName evidence="15">LRR receptor-like serine/threonine-protein kinase FLS2 isoform X1</fullName>
    </submittedName>
</protein>
<keyword evidence="7" id="KW-0677">Repeat</keyword>
<reference evidence="16" key="1">
    <citation type="journal article" date="2019" name="Plant Biotechnol. J.">
        <title>Genome sequencing of the Australian wild diploid species Gossypium australe highlights disease resistance and delayed gland morphogenesis.</title>
        <authorList>
            <person name="Cai Y."/>
            <person name="Cai X."/>
            <person name="Wang Q."/>
            <person name="Wang P."/>
            <person name="Zhang Y."/>
            <person name="Cai C."/>
            <person name="Xu Y."/>
            <person name="Wang K."/>
            <person name="Zhou Z."/>
            <person name="Wang C."/>
            <person name="Geng S."/>
            <person name="Li B."/>
            <person name="Dong Q."/>
            <person name="Hou Y."/>
            <person name="Wang H."/>
            <person name="Ai P."/>
            <person name="Liu Z."/>
            <person name="Yi F."/>
            <person name="Sun M."/>
            <person name="An G."/>
            <person name="Cheng J."/>
            <person name="Zhang Y."/>
            <person name="Shi Q."/>
            <person name="Xie Y."/>
            <person name="Shi X."/>
            <person name="Chang Y."/>
            <person name="Huang F."/>
            <person name="Chen Y."/>
            <person name="Hong S."/>
            <person name="Mi L."/>
            <person name="Sun Q."/>
            <person name="Zhang L."/>
            <person name="Zhou B."/>
            <person name="Peng R."/>
            <person name="Zhang X."/>
            <person name="Liu F."/>
        </authorList>
    </citation>
    <scope>NUCLEOTIDE SEQUENCE [LARGE SCALE GENOMIC DNA]</scope>
    <source>
        <strain evidence="16">cv. PA1801</strain>
    </source>
</reference>
<keyword evidence="9 12" id="KW-0472">Membrane</keyword>
<organism evidence="15 16">
    <name type="scientific">Gossypium australe</name>
    <dbReference type="NCBI Taxonomy" id="47621"/>
    <lineage>
        <taxon>Eukaryota</taxon>
        <taxon>Viridiplantae</taxon>
        <taxon>Streptophyta</taxon>
        <taxon>Embryophyta</taxon>
        <taxon>Tracheophyta</taxon>
        <taxon>Spermatophyta</taxon>
        <taxon>Magnoliopsida</taxon>
        <taxon>eudicotyledons</taxon>
        <taxon>Gunneridae</taxon>
        <taxon>Pentapetalae</taxon>
        <taxon>rosids</taxon>
        <taxon>malvids</taxon>
        <taxon>Malvales</taxon>
        <taxon>Malvaceae</taxon>
        <taxon>Malvoideae</taxon>
        <taxon>Gossypium</taxon>
    </lineage>
</organism>
<dbReference type="InterPro" id="IPR003591">
    <property type="entry name" value="Leu-rich_rpt_typical-subtyp"/>
</dbReference>
<evidence type="ECO:0000256" key="4">
    <source>
        <dbReference type="ARBA" id="ARBA00022614"/>
    </source>
</evidence>
<dbReference type="InterPro" id="IPR001611">
    <property type="entry name" value="Leu-rich_rpt"/>
</dbReference>
<feature type="chain" id="PRO_5022948695" evidence="13">
    <location>
        <begin position="27"/>
        <end position="1017"/>
    </location>
</feature>
<dbReference type="GO" id="GO:0016301">
    <property type="term" value="F:kinase activity"/>
    <property type="evidence" value="ECO:0007669"/>
    <property type="project" value="UniProtKB-KW"/>
</dbReference>
<evidence type="ECO:0000256" key="5">
    <source>
        <dbReference type="ARBA" id="ARBA00022692"/>
    </source>
</evidence>
<dbReference type="PANTHER" id="PTHR48063:SF101">
    <property type="entry name" value="LRR RECEPTOR-LIKE SERINE_THREONINE-PROTEIN KINASE FLS2"/>
    <property type="match status" value="1"/>
</dbReference>
<evidence type="ECO:0000313" key="16">
    <source>
        <dbReference type="Proteomes" id="UP000325315"/>
    </source>
</evidence>
<dbReference type="AlphaFoldDB" id="A0A5B6UKB5"/>
<dbReference type="PANTHER" id="PTHR48063">
    <property type="entry name" value="LRR RECEPTOR-LIKE KINASE"/>
    <property type="match status" value="1"/>
</dbReference>
<evidence type="ECO:0000256" key="2">
    <source>
        <dbReference type="ARBA" id="ARBA00009592"/>
    </source>
</evidence>
<evidence type="ECO:0000259" key="14">
    <source>
        <dbReference type="Pfam" id="PF08263"/>
    </source>
</evidence>
<evidence type="ECO:0000256" key="11">
    <source>
        <dbReference type="ARBA" id="ARBA00023180"/>
    </source>
</evidence>
<dbReference type="FunFam" id="3.80.10.10:FF:000095">
    <property type="entry name" value="LRR receptor-like serine/threonine-protein kinase GSO1"/>
    <property type="match status" value="1"/>
</dbReference>
<evidence type="ECO:0000256" key="8">
    <source>
        <dbReference type="ARBA" id="ARBA00022989"/>
    </source>
</evidence>
<keyword evidence="11" id="KW-0325">Glycoprotein</keyword>
<comment type="caution">
    <text evidence="15">The sequence shown here is derived from an EMBL/GenBank/DDBJ whole genome shotgun (WGS) entry which is preliminary data.</text>
</comment>
<keyword evidence="15" id="KW-0418">Kinase</keyword>
<evidence type="ECO:0000256" key="7">
    <source>
        <dbReference type="ARBA" id="ARBA00022737"/>
    </source>
</evidence>
<keyword evidence="4" id="KW-0433">Leucine-rich repeat</keyword>
<dbReference type="SUPFAM" id="SSF52058">
    <property type="entry name" value="L domain-like"/>
    <property type="match status" value="3"/>
</dbReference>
<comment type="similarity">
    <text evidence="2">Belongs to the RLP family.</text>
</comment>
<name>A0A5B6UKB5_9ROSI</name>
<dbReference type="PROSITE" id="PS51450">
    <property type="entry name" value="LRR"/>
    <property type="match status" value="1"/>
</dbReference>
<feature type="domain" description="Leucine-rich repeat-containing N-terminal plant-type" evidence="14">
    <location>
        <begin position="39"/>
        <end position="80"/>
    </location>
</feature>
<gene>
    <name evidence="15" type="ORF">EPI10_013119</name>
</gene>
<evidence type="ECO:0000256" key="12">
    <source>
        <dbReference type="SAM" id="Phobius"/>
    </source>
</evidence>
<evidence type="ECO:0000256" key="6">
    <source>
        <dbReference type="ARBA" id="ARBA00022729"/>
    </source>
</evidence>
<keyword evidence="8 12" id="KW-1133">Transmembrane helix</keyword>
<dbReference type="Proteomes" id="UP000325315">
    <property type="component" value="Unassembled WGS sequence"/>
</dbReference>
<dbReference type="InterPro" id="IPR013210">
    <property type="entry name" value="LRR_N_plant-typ"/>
</dbReference>
<accession>A0A5B6UKB5</accession>
<evidence type="ECO:0000256" key="3">
    <source>
        <dbReference type="ARBA" id="ARBA00022475"/>
    </source>
</evidence>
<keyword evidence="6 13" id="KW-0732">Signal</keyword>
<comment type="subcellular location">
    <subcellularLocation>
        <location evidence="1">Cell membrane</location>
        <topology evidence="1">Single-pass type I membrane protein</topology>
    </subcellularLocation>
</comment>
<dbReference type="InterPro" id="IPR046956">
    <property type="entry name" value="RLP23-like"/>
</dbReference>
<keyword evidence="16" id="KW-1185">Reference proteome</keyword>
<evidence type="ECO:0000256" key="1">
    <source>
        <dbReference type="ARBA" id="ARBA00004251"/>
    </source>
</evidence>
<keyword evidence="15" id="KW-0808">Transferase</keyword>
<dbReference type="FunFam" id="3.80.10.10:FF:000111">
    <property type="entry name" value="LRR receptor-like serine/threonine-protein kinase ERECTA"/>
    <property type="match status" value="1"/>
</dbReference>
<keyword evidence="5 12" id="KW-0812">Transmembrane</keyword>
<dbReference type="FunFam" id="3.80.10.10:FF:000041">
    <property type="entry name" value="LRR receptor-like serine/threonine-protein kinase ERECTA"/>
    <property type="match status" value="1"/>
</dbReference>
<dbReference type="GO" id="GO:0005886">
    <property type="term" value="C:plasma membrane"/>
    <property type="evidence" value="ECO:0007669"/>
    <property type="project" value="UniProtKB-SubCell"/>
</dbReference>
<dbReference type="EMBL" id="SMMG02000010">
    <property type="protein sequence ID" value="KAA3458510.1"/>
    <property type="molecule type" value="Genomic_DNA"/>
</dbReference>
<evidence type="ECO:0000256" key="10">
    <source>
        <dbReference type="ARBA" id="ARBA00023170"/>
    </source>
</evidence>
<dbReference type="OrthoDB" id="842184at2759"/>
<sequence length="1017" mass="113832">MRGGGLHFHFHLWLALLFALIAASFGISVKNESVMCIAAERRALLDFKRGLIDYGNSLNLLVSWTSKEEECCKWKGVGCDNTTGHVVMLDLRPRIIYDILGGSWTPISGEIGTSLLELKHLSHLDLSLNGFEKIPEFIGSLAELTYLNLSYNPLTGFIPHQLGSLFRLLYLDLSNDDFEHSLKSDNLEWLSHLSSLKLLKISHASFEKATNWLQVIQSHPSLSVLHFEDCSLPEVDRSSLSRFNVSNSLSVLHLSSSIPLRPSTFPLLLNISQNLVELDLSYNHFLSSIPDTFDNMPSLERINFEQNNFEGGIPQTLGNLCSLKELNLRMTRLSGPLTVAVKNLSGCAKDSLESLLLTYNNFNGSLPSFVPFSSLRELDVGYNQLSGHFEDNFGDFSKLSVLTLEENRFTGPLPDLSRLSSLRKLYLKGNRFEGPLPLSIGEISQLVLLDVSYNSLHGVISEAHLSNLAKLQRLSISFNSLSFHPSSDWIPPFQLNFIGLASCELGPQFPNWLKKQANFSHLDISNSNISDAIPDWFWNLPSSLKFLNISFNQISGKVPNIPLEFEALPVIDLNSNLFYGPIPQFLYISKVLDLSNNMFSGSLSFLCTTGGWTFLDLSNNLLSGGIPDCRFRMSDIIIINLENNNLSGVIPNSLGWLWQLQSLRLRNTSLHGEIPQSLKSCTQLRLLDLGENKLTGTIPPWIGERLENLVVLRLRSNKFHGDIPSSLCQQQFLQVLDLSLNNISGTIPSCFNNLTAMAHLESLEATIGFRYNYYDDYDRGDNHFTTTTDGTFDDHLLVIWKGVEQEYGKTLGLLRVINLACNKLSGEIPREMSNLHGLISLNLSRNMLKGSIIKEIGQLKALESFDLSTNNLSGVIPESMSDLFFLSVLDLSNNNLSGKIPLSTQLQSFNATCYAGNPGLCGDPLNKCPGDESPKSPNNGGTEIITESDEELFQPMWFFTGMTVGFFVGFWGVFGSLLISRSWRHRYFWLVNKLGDWIRLTMALETVKLQQRLRLKD</sequence>
<feature type="transmembrane region" description="Helical" evidence="12">
    <location>
        <begin position="956"/>
        <end position="979"/>
    </location>
</feature>
<dbReference type="Gene3D" id="3.80.10.10">
    <property type="entry name" value="Ribonuclease Inhibitor"/>
    <property type="match status" value="4"/>
</dbReference>
<feature type="signal peptide" evidence="13">
    <location>
        <begin position="1"/>
        <end position="26"/>
    </location>
</feature>
<evidence type="ECO:0000313" key="15">
    <source>
        <dbReference type="EMBL" id="KAA3458510.1"/>
    </source>
</evidence>
<dbReference type="InterPro" id="IPR032675">
    <property type="entry name" value="LRR_dom_sf"/>
</dbReference>
<dbReference type="SMART" id="SM00369">
    <property type="entry name" value="LRR_TYP"/>
    <property type="match status" value="10"/>
</dbReference>
<keyword evidence="10 15" id="KW-0675">Receptor</keyword>
<evidence type="ECO:0000256" key="13">
    <source>
        <dbReference type="SAM" id="SignalP"/>
    </source>
</evidence>
<keyword evidence="3" id="KW-1003">Cell membrane</keyword>
<dbReference type="Pfam" id="PF08263">
    <property type="entry name" value="LRRNT_2"/>
    <property type="match status" value="1"/>
</dbReference>
<dbReference type="Pfam" id="PF00560">
    <property type="entry name" value="LRR_1"/>
    <property type="match status" value="9"/>
</dbReference>